<evidence type="ECO:0000256" key="3">
    <source>
        <dbReference type="ARBA" id="ARBA00023163"/>
    </source>
</evidence>
<dbReference type="PROSITE" id="PS50977">
    <property type="entry name" value="HTH_TETR_2"/>
    <property type="match status" value="1"/>
</dbReference>
<dbReference type="PANTHER" id="PTHR47506">
    <property type="entry name" value="TRANSCRIPTIONAL REGULATORY PROTEIN"/>
    <property type="match status" value="1"/>
</dbReference>
<dbReference type="Gene3D" id="1.10.10.60">
    <property type="entry name" value="Homeodomain-like"/>
    <property type="match status" value="1"/>
</dbReference>
<evidence type="ECO:0000256" key="2">
    <source>
        <dbReference type="ARBA" id="ARBA00023125"/>
    </source>
</evidence>
<dbReference type="Proteomes" id="UP001267710">
    <property type="component" value="Unassembled WGS sequence"/>
</dbReference>
<accession>A0ABU1IDW7</accession>
<dbReference type="InterPro" id="IPR036271">
    <property type="entry name" value="Tet_transcr_reg_TetR-rel_C_sf"/>
</dbReference>
<keyword evidence="2 4" id="KW-0238">DNA-binding</keyword>
<proteinExistence type="predicted"/>
<keyword evidence="3" id="KW-0804">Transcription</keyword>
<feature type="domain" description="HTH tetR-type" evidence="5">
    <location>
        <begin position="9"/>
        <end position="69"/>
    </location>
</feature>
<evidence type="ECO:0000313" key="7">
    <source>
        <dbReference type="Proteomes" id="UP001267710"/>
    </source>
</evidence>
<keyword evidence="7" id="KW-1185">Reference proteome</keyword>
<dbReference type="RefSeq" id="WP_309830032.1">
    <property type="nucleotide sequence ID" value="NZ_JAVIZX010000001.1"/>
</dbReference>
<dbReference type="EMBL" id="JAVIZX010000001">
    <property type="protein sequence ID" value="MDR6215422.1"/>
    <property type="molecule type" value="Genomic_DNA"/>
</dbReference>
<keyword evidence="1" id="KW-0805">Transcription regulation</keyword>
<evidence type="ECO:0000256" key="1">
    <source>
        <dbReference type="ARBA" id="ARBA00023015"/>
    </source>
</evidence>
<reference evidence="6 7" key="1">
    <citation type="submission" date="2023-08" db="EMBL/GenBank/DDBJ databases">
        <title>Functional and genomic diversity of the sorghum phyllosphere microbiome.</title>
        <authorList>
            <person name="Shade A."/>
        </authorList>
    </citation>
    <scope>NUCLEOTIDE SEQUENCE [LARGE SCALE GENOMIC DNA]</scope>
    <source>
        <strain evidence="6 7">SORGH_AS_0335</strain>
    </source>
</reference>
<evidence type="ECO:0000259" key="5">
    <source>
        <dbReference type="PROSITE" id="PS50977"/>
    </source>
</evidence>
<name>A0ABU1IDW7_9BURK</name>
<feature type="DNA-binding region" description="H-T-H motif" evidence="4">
    <location>
        <begin position="32"/>
        <end position="51"/>
    </location>
</feature>
<protein>
    <submittedName>
        <fullName evidence="6">TetR/AcrR family transcriptional repressor of nem operon</fullName>
    </submittedName>
</protein>
<dbReference type="Gene3D" id="1.10.357.10">
    <property type="entry name" value="Tetracycline Repressor, domain 2"/>
    <property type="match status" value="1"/>
</dbReference>
<dbReference type="Pfam" id="PF00440">
    <property type="entry name" value="TetR_N"/>
    <property type="match status" value="1"/>
</dbReference>
<dbReference type="InterPro" id="IPR001647">
    <property type="entry name" value="HTH_TetR"/>
</dbReference>
<evidence type="ECO:0000256" key="4">
    <source>
        <dbReference type="PROSITE-ProRule" id="PRU00335"/>
    </source>
</evidence>
<comment type="caution">
    <text evidence="6">The sequence shown here is derived from an EMBL/GenBank/DDBJ whole genome shotgun (WGS) entry which is preliminary data.</text>
</comment>
<sequence length="203" mass="21341">MRVSKEQMEENRERILATAAQLFRERGFDGIGVADLMKSAGLTHGGFYGHFASKEDLMAQASTRAVEQICTFWSGLLEQAPGDPRAVLEQAYLAPRHRDAPGQGCPMAALGADAARQGPRVRRALTEGLVKVLDVLTAAMPGRSKAARRQKALADYASLVGAVVLARAVDDAALSDEILHATAAALRLPSAPTAPAGAARAAA</sequence>
<dbReference type="PRINTS" id="PR00455">
    <property type="entry name" value="HTHTETR"/>
</dbReference>
<dbReference type="PANTHER" id="PTHR47506:SF7">
    <property type="entry name" value="TRANSCRIPTIONAL REGULATORY PROTEIN"/>
    <property type="match status" value="1"/>
</dbReference>
<organism evidence="6 7">
    <name type="scientific">Paracidovorax wautersii</name>
    <dbReference type="NCBI Taxonomy" id="1177982"/>
    <lineage>
        <taxon>Bacteria</taxon>
        <taxon>Pseudomonadati</taxon>
        <taxon>Pseudomonadota</taxon>
        <taxon>Betaproteobacteria</taxon>
        <taxon>Burkholderiales</taxon>
        <taxon>Comamonadaceae</taxon>
        <taxon>Paracidovorax</taxon>
    </lineage>
</organism>
<evidence type="ECO:0000313" key="6">
    <source>
        <dbReference type="EMBL" id="MDR6215422.1"/>
    </source>
</evidence>
<gene>
    <name evidence="6" type="ORF">QE399_003111</name>
</gene>
<dbReference type="SUPFAM" id="SSF46689">
    <property type="entry name" value="Homeodomain-like"/>
    <property type="match status" value="1"/>
</dbReference>
<dbReference type="InterPro" id="IPR009057">
    <property type="entry name" value="Homeodomain-like_sf"/>
</dbReference>
<dbReference type="SUPFAM" id="SSF48498">
    <property type="entry name" value="Tetracyclin repressor-like, C-terminal domain"/>
    <property type="match status" value="1"/>
</dbReference>